<gene>
    <name evidence="2" type="ORF">B296_00017278</name>
</gene>
<accession>A0A426Y5H0</accession>
<evidence type="ECO:0000313" key="3">
    <source>
        <dbReference type="Proteomes" id="UP000287651"/>
    </source>
</evidence>
<dbReference type="Proteomes" id="UP000287651">
    <property type="component" value="Unassembled WGS sequence"/>
</dbReference>
<reference evidence="2 3" key="1">
    <citation type="journal article" date="2014" name="Agronomy (Basel)">
        <title>A Draft Genome Sequence for Ensete ventricosum, the Drought-Tolerant Tree Against Hunger.</title>
        <authorList>
            <person name="Harrison J."/>
            <person name="Moore K.A."/>
            <person name="Paszkiewicz K."/>
            <person name="Jones T."/>
            <person name="Grant M."/>
            <person name="Ambacheew D."/>
            <person name="Muzemil S."/>
            <person name="Studholme D.J."/>
        </authorList>
    </citation>
    <scope>NUCLEOTIDE SEQUENCE [LARGE SCALE GENOMIC DNA]</scope>
</reference>
<protein>
    <submittedName>
        <fullName evidence="2">Uncharacterized protein</fullName>
    </submittedName>
</protein>
<proteinExistence type="predicted"/>
<comment type="caution">
    <text evidence="2">The sequence shown here is derived from an EMBL/GenBank/DDBJ whole genome shotgun (WGS) entry which is preliminary data.</text>
</comment>
<dbReference type="AlphaFoldDB" id="A0A426Y5H0"/>
<name>A0A426Y5H0_ENSVE</name>
<dbReference type="EMBL" id="AMZH03014817">
    <property type="protein sequence ID" value="RRT46996.1"/>
    <property type="molecule type" value="Genomic_DNA"/>
</dbReference>
<feature type="region of interest" description="Disordered" evidence="1">
    <location>
        <begin position="1"/>
        <end position="51"/>
    </location>
</feature>
<organism evidence="2 3">
    <name type="scientific">Ensete ventricosum</name>
    <name type="common">Abyssinian banana</name>
    <name type="synonym">Musa ensete</name>
    <dbReference type="NCBI Taxonomy" id="4639"/>
    <lineage>
        <taxon>Eukaryota</taxon>
        <taxon>Viridiplantae</taxon>
        <taxon>Streptophyta</taxon>
        <taxon>Embryophyta</taxon>
        <taxon>Tracheophyta</taxon>
        <taxon>Spermatophyta</taxon>
        <taxon>Magnoliopsida</taxon>
        <taxon>Liliopsida</taxon>
        <taxon>Zingiberales</taxon>
        <taxon>Musaceae</taxon>
        <taxon>Ensete</taxon>
    </lineage>
</organism>
<sequence>MRWRLTRAEAPPPDPNSTTPAADLRGRTRGIHPSGRAPTPSRDDRWRPSVQGPEPIVLTQWIWRRQAESIGQTPDLTLTVLLLSWTQKRIRDPEKHRPCSRVK</sequence>
<evidence type="ECO:0000256" key="1">
    <source>
        <dbReference type="SAM" id="MobiDB-lite"/>
    </source>
</evidence>
<evidence type="ECO:0000313" key="2">
    <source>
        <dbReference type="EMBL" id="RRT46996.1"/>
    </source>
</evidence>